<dbReference type="SMART" id="SM00822">
    <property type="entry name" value="PKS_KR"/>
    <property type="match status" value="1"/>
</dbReference>
<keyword evidence="4" id="KW-1185">Reference proteome</keyword>
<evidence type="ECO:0000313" key="3">
    <source>
        <dbReference type="EMBL" id="RDE10155.1"/>
    </source>
</evidence>
<dbReference type="PRINTS" id="PR00080">
    <property type="entry name" value="SDRFAMILY"/>
</dbReference>
<dbReference type="InterPro" id="IPR002347">
    <property type="entry name" value="SDR_fam"/>
</dbReference>
<protein>
    <submittedName>
        <fullName evidence="3">SDR family NAD(P)-dependent oxidoreductase</fullName>
    </submittedName>
</protein>
<organism evidence="3 4">
    <name type="scientific">Pelagibacterium lacus</name>
    <dbReference type="NCBI Taxonomy" id="2282655"/>
    <lineage>
        <taxon>Bacteria</taxon>
        <taxon>Pseudomonadati</taxon>
        <taxon>Pseudomonadota</taxon>
        <taxon>Alphaproteobacteria</taxon>
        <taxon>Hyphomicrobiales</taxon>
        <taxon>Devosiaceae</taxon>
        <taxon>Pelagibacterium</taxon>
    </lineage>
</organism>
<name>A0A369W8J2_9HYPH</name>
<reference evidence="4" key="1">
    <citation type="submission" date="2018-07" db="EMBL/GenBank/DDBJ databases">
        <authorList>
            <person name="Liu B.-T."/>
            <person name="Du Z."/>
        </authorList>
    </citation>
    <scope>NUCLEOTIDE SEQUENCE [LARGE SCALE GENOMIC DNA]</scope>
    <source>
        <strain evidence="4">XYN52</strain>
    </source>
</reference>
<dbReference type="OrthoDB" id="9804774at2"/>
<dbReference type="FunFam" id="3.40.50.720:FF:000084">
    <property type="entry name" value="Short-chain dehydrogenase reductase"/>
    <property type="match status" value="1"/>
</dbReference>
<dbReference type="InterPro" id="IPR036291">
    <property type="entry name" value="NAD(P)-bd_dom_sf"/>
</dbReference>
<evidence type="ECO:0000259" key="2">
    <source>
        <dbReference type="SMART" id="SM00822"/>
    </source>
</evidence>
<comment type="similarity">
    <text evidence="1">Belongs to the short-chain dehydrogenases/reductases (SDR) family.</text>
</comment>
<evidence type="ECO:0000256" key="1">
    <source>
        <dbReference type="ARBA" id="ARBA00006484"/>
    </source>
</evidence>
<proteinExistence type="inferred from homology"/>
<dbReference type="InterPro" id="IPR020904">
    <property type="entry name" value="Sc_DH/Rdtase_CS"/>
</dbReference>
<dbReference type="GO" id="GO:0032787">
    <property type="term" value="P:monocarboxylic acid metabolic process"/>
    <property type="evidence" value="ECO:0007669"/>
    <property type="project" value="UniProtKB-ARBA"/>
</dbReference>
<dbReference type="AlphaFoldDB" id="A0A369W8J2"/>
<dbReference type="InterPro" id="IPR057326">
    <property type="entry name" value="KR_dom"/>
</dbReference>
<dbReference type="RefSeq" id="WP_114644452.1">
    <property type="nucleotide sequence ID" value="NZ_QQNH01000002.1"/>
</dbReference>
<dbReference type="SUPFAM" id="SSF51735">
    <property type="entry name" value="NAD(P)-binding Rossmann-fold domains"/>
    <property type="match status" value="1"/>
</dbReference>
<dbReference type="Gene3D" id="3.40.50.720">
    <property type="entry name" value="NAD(P)-binding Rossmann-like Domain"/>
    <property type="match status" value="1"/>
</dbReference>
<comment type="caution">
    <text evidence="3">The sequence shown here is derived from an EMBL/GenBank/DDBJ whole genome shotgun (WGS) entry which is preliminary data.</text>
</comment>
<dbReference type="Pfam" id="PF13561">
    <property type="entry name" value="adh_short_C2"/>
    <property type="match status" value="1"/>
</dbReference>
<dbReference type="PRINTS" id="PR00081">
    <property type="entry name" value="GDHRDH"/>
</dbReference>
<accession>A0A369W8J2</accession>
<dbReference type="Proteomes" id="UP000253759">
    <property type="component" value="Unassembled WGS sequence"/>
</dbReference>
<gene>
    <name evidence="3" type="ORF">DVH29_01800</name>
</gene>
<dbReference type="PANTHER" id="PTHR42879:SF2">
    <property type="entry name" value="3-OXOACYL-[ACYL-CARRIER-PROTEIN] REDUCTASE FABG"/>
    <property type="match status" value="1"/>
</dbReference>
<dbReference type="EMBL" id="QQNH01000002">
    <property type="protein sequence ID" value="RDE10155.1"/>
    <property type="molecule type" value="Genomic_DNA"/>
</dbReference>
<dbReference type="PROSITE" id="PS00061">
    <property type="entry name" value="ADH_SHORT"/>
    <property type="match status" value="1"/>
</dbReference>
<dbReference type="CDD" id="cd05233">
    <property type="entry name" value="SDR_c"/>
    <property type="match status" value="1"/>
</dbReference>
<dbReference type="InterPro" id="IPR050259">
    <property type="entry name" value="SDR"/>
</dbReference>
<dbReference type="PANTHER" id="PTHR42879">
    <property type="entry name" value="3-OXOACYL-(ACYL-CARRIER-PROTEIN) REDUCTASE"/>
    <property type="match status" value="1"/>
</dbReference>
<feature type="domain" description="Ketoreductase" evidence="2">
    <location>
        <begin position="15"/>
        <end position="195"/>
    </location>
</feature>
<evidence type="ECO:0000313" key="4">
    <source>
        <dbReference type="Proteomes" id="UP000253759"/>
    </source>
</evidence>
<sequence>MNAAAPIASELLAGHVALVTGAAGGIGKAIAGEFAGAGCDLVLADLAAPDALAAAMAGEHGVRAIGVAMDVADEASVAAARDAARARLGIVDIVVNNAGIMQRESSDHHTLPADDLARMLKVHVSGAAIVAAAFIAGMREKGFGRVINLGSVIGHVGLPRRTAYSTAKAAIGGLTRGLALENARHGITVNAVSPGYVLTDVLRAKMEAGTLAYAPFAERAAVGRWAEPGEIARVIRFLAEPGSGFITGVDWLVDGGYSINGDPENSLGPLV</sequence>